<evidence type="ECO:0000259" key="5">
    <source>
        <dbReference type="PROSITE" id="PS50110"/>
    </source>
</evidence>
<dbReference type="Pfam" id="PF00196">
    <property type="entry name" value="GerE"/>
    <property type="match status" value="1"/>
</dbReference>
<dbReference type="CDD" id="cd06170">
    <property type="entry name" value="LuxR_C_like"/>
    <property type="match status" value="1"/>
</dbReference>
<sequence>MLLDDHELLLLGVSHSLARQRGIEVIGAYTTSRNLLEGLRQTEADIVILDYSLGPGEVDGINLIKVIRNRYPATRIIVLSSLHTPSTVALCLRCGVAGFVGKDLNARTLLTAIFTVMEGEQYLDEAMRQALQCTTVTLHPLHATEDADEPIAALVSTASLTHREREVLRCCLDGLSVTDIGRKFSRSIKTISAQKQSAYRKLGLRSDNELFKLRTQLEGR</sequence>
<evidence type="ECO:0000313" key="6">
    <source>
        <dbReference type="EMBL" id="NJO99823.1"/>
    </source>
</evidence>
<comment type="caution">
    <text evidence="6">The sequence shown here is derived from an EMBL/GenBank/DDBJ whole genome shotgun (WGS) entry which is preliminary data.</text>
</comment>
<dbReference type="Proteomes" id="UP000746535">
    <property type="component" value="Unassembled WGS sequence"/>
</dbReference>
<dbReference type="Pfam" id="PF00072">
    <property type="entry name" value="Response_reg"/>
    <property type="match status" value="1"/>
</dbReference>
<keyword evidence="7" id="KW-1185">Reference proteome</keyword>
<dbReference type="InterPro" id="IPR011006">
    <property type="entry name" value="CheY-like_superfamily"/>
</dbReference>
<dbReference type="EMBL" id="JAAVJI010000001">
    <property type="protein sequence ID" value="NJO99823.1"/>
    <property type="molecule type" value="Genomic_DNA"/>
</dbReference>
<feature type="domain" description="Response regulatory" evidence="5">
    <location>
        <begin position="1"/>
        <end position="117"/>
    </location>
</feature>
<gene>
    <name evidence="6" type="ORF">HBH25_02960</name>
</gene>
<dbReference type="InterPro" id="IPR016032">
    <property type="entry name" value="Sig_transdc_resp-reg_C-effctor"/>
</dbReference>
<keyword evidence="2" id="KW-0238">DNA-binding</keyword>
<dbReference type="PANTHER" id="PTHR43214">
    <property type="entry name" value="TWO-COMPONENT RESPONSE REGULATOR"/>
    <property type="match status" value="1"/>
</dbReference>
<dbReference type="SMART" id="SM00448">
    <property type="entry name" value="REC"/>
    <property type="match status" value="1"/>
</dbReference>
<dbReference type="Gene3D" id="1.10.10.10">
    <property type="entry name" value="Winged helix-like DNA-binding domain superfamily/Winged helix DNA-binding domain"/>
    <property type="match status" value="1"/>
</dbReference>
<reference evidence="6 7" key="1">
    <citation type="submission" date="2020-03" db="EMBL/GenBank/DDBJ databases">
        <authorList>
            <person name="Wang L."/>
            <person name="He N."/>
            <person name="Li Y."/>
            <person name="Fang Y."/>
            <person name="Zhang F."/>
        </authorList>
    </citation>
    <scope>NUCLEOTIDE SEQUENCE [LARGE SCALE GENOMIC DNA]</scope>
    <source>
        <strain evidence="7">hsmgli-8</strain>
    </source>
</reference>
<keyword evidence="1 3" id="KW-0597">Phosphoprotein</keyword>
<evidence type="ECO:0000256" key="3">
    <source>
        <dbReference type="PROSITE-ProRule" id="PRU00169"/>
    </source>
</evidence>
<dbReference type="InterPro" id="IPR039420">
    <property type="entry name" value="WalR-like"/>
</dbReference>
<dbReference type="PROSITE" id="PS50043">
    <property type="entry name" value="HTH_LUXR_2"/>
    <property type="match status" value="1"/>
</dbReference>
<dbReference type="PROSITE" id="PS00622">
    <property type="entry name" value="HTH_LUXR_1"/>
    <property type="match status" value="1"/>
</dbReference>
<name>A0ABX0YC30_9PSED</name>
<evidence type="ECO:0000313" key="7">
    <source>
        <dbReference type="Proteomes" id="UP000746535"/>
    </source>
</evidence>
<dbReference type="SUPFAM" id="SSF52172">
    <property type="entry name" value="CheY-like"/>
    <property type="match status" value="1"/>
</dbReference>
<protein>
    <submittedName>
        <fullName evidence="6">Response regulator transcription factor</fullName>
    </submittedName>
</protein>
<dbReference type="PANTHER" id="PTHR43214:SF17">
    <property type="entry name" value="TRANSCRIPTIONAL REGULATORY PROTEIN RCSB"/>
    <property type="match status" value="1"/>
</dbReference>
<evidence type="ECO:0000256" key="1">
    <source>
        <dbReference type="ARBA" id="ARBA00022553"/>
    </source>
</evidence>
<dbReference type="InterPro" id="IPR058245">
    <property type="entry name" value="NreC/VraR/RcsB-like_REC"/>
</dbReference>
<evidence type="ECO:0000259" key="4">
    <source>
        <dbReference type="PROSITE" id="PS50043"/>
    </source>
</evidence>
<dbReference type="SMART" id="SM00421">
    <property type="entry name" value="HTH_LUXR"/>
    <property type="match status" value="1"/>
</dbReference>
<dbReference type="SUPFAM" id="SSF46894">
    <property type="entry name" value="C-terminal effector domain of the bipartite response regulators"/>
    <property type="match status" value="1"/>
</dbReference>
<dbReference type="InterPro" id="IPR000792">
    <property type="entry name" value="Tscrpt_reg_LuxR_C"/>
</dbReference>
<organism evidence="6 7">
    <name type="scientific">Pseudomonas quercus</name>
    <dbReference type="NCBI Taxonomy" id="2722792"/>
    <lineage>
        <taxon>Bacteria</taxon>
        <taxon>Pseudomonadati</taxon>
        <taxon>Pseudomonadota</taxon>
        <taxon>Gammaproteobacteria</taxon>
        <taxon>Pseudomonadales</taxon>
        <taxon>Pseudomonadaceae</taxon>
        <taxon>Pseudomonas</taxon>
    </lineage>
</organism>
<feature type="modified residue" description="4-aspartylphosphate" evidence="3">
    <location>
        <position position="50"/>
    </location>
</feature>
<dbReference type="PROSITE" id="PS50110">
    <property type="entry name" value="RESPONSE_REGULATORY"/>
    <property type="match status" value="1"/>
</dbReference>
<accession>A0ABX0YC30</accession>
<dbReference type="CDD" id="cd17535">
    <property type="entry name" value="REC_NarL-like"/>
    <property type="match status" value="1"/>
</dbReference>
<feature type="domain" description="HTH luxR-type" evidence="4">
    <location>
        <begin position="153"/>
        <end position="218"/>
    </location>
</feature>
<dbReference type="Gene3D" id="3.40.50.2300">
    <property type="match status" value="1"/>
</dbReference>
<evidence type="ECO:0000256" key="2">
    <source>
        <dbReference type="ARBA" id="ARBA00023125"/>
    </source>
</evidence>
<dbReference type="InterPro" id="IPR036388">
    <property type="entry name" value="WH-like_DNA-bd_sf"/>
</dbReference>
<proteinExistence type="predicted"/>
<dbReference type="InterPro" id="IPR001789">
    <property type="entry name" value="Sig_transdc_resp-reg_receiver"/>
</dbReference>
<dbReference type="PRINTS" id="PR00038">
    <property type="entry name" value="HTHLUXR"/>
</dbReference>